<dbReference type="Pfam" id="PF00746">
    <property type="entry name" value="Gram_pos_anchor"/>
    <property type="match status" value="1"/>
</dbReference>
<evidence type="ECO:0000256" key="11">
    <source>
        <dbReference type="ARBA" id="ARBA00022801"/>
    </source>
</evidence>
<dbReference type="InterPro" id="IPR034216">
    <property type="entry name" value="C5a_Peptidase"/>
</dbReference>
<name>A0A3L9E0X0_9STRE</name>
<evidence type="ECO:0000256" key="14">
    <source>
        <dbReference type="ARBA" id="ARBA00023088"/>
    </source>
</evidence>
<dbReference type="SUPFAM" id="SSF52025">
    <property type="entry name" value="PA domain"/>
    <property type="match status" value="1"/>
</dbReference>
<dbReference type="InterPro" id="IPR000209">
    <property type="entry name" value="Peptidase_S8/S53_dom"/>
</dbReference>
<comment type="catalytic activity">
    <reaction evidence="1">
        <text>The primary cleavage site is at 67-His-|-Lys-68 in human C5a with a minor secondary cleavage site at 58-Ala-|-Ser-59.</text>
        <dbReference type="EC" id="3.4.21.110"/>
    </reaction>
</comment>
<dbReference type="GO" id="GO:0004252">
    <property type="term" value="F:serine-type endopeptidase activity"/>
    <property type="evidence" value="ECO:0007669"/>
    <property type="project" value="UniProtKB-UniRule"/>
</dbReference>
<reference evidence="27 28" key="1">
    <citation type="submission" date="2018-10" db="EMBL/GenBank/DDBJ databases">
        <title>Streptococcus hillyeri sp. nov., isolated from equine tracheal sample.</title>
        <authorList>
            <person name="Macfadyen A.C."/>
            <person name="Waller A."/>
            <person name="Paterson G.K."/>
        </authorList>
    </citation>
    <scope>NUCLEOTIDE SEQUENCE [LARGE SCALE GENOMIC DNA]</scope>
    <source>
        <strain evidence="27 28">28462</strain>
    </source>
</reference>
<dbReference type="OrthoDB" id="9798386at2"/>
<evidence type="ECO:0000256" key="19">
    <source>
        <dbReference type="SAM" id="MobiDB-lite"/>
    </source>
</evidence>
<evidence type="ECO:0000256" key="7">
    <source>
        <dbReference type="ARBA" id="ARBA00022525"/>
    </source>
</evidence>
<dbReference type="PANTHER" id="PTHR43399:SF4">
    <property type="entry name" value="CELL WALL-ASSOCIATED PROTEASE"/>
    <property type="match status" value="1"/>
</dbReference>
<keyword evidence="7" id="KW-0964">Secreted</keyword>
<dbReference type="Pfam" id="PF06280">
    <property type="entry name" value="fn3_5"/>
    <property type="match status" value="1"/>
</dbReference>
<feature type="domain" description="PA" evidence="24">
    <location>
        <begin position="357"/>
        <end position="426"/>
    </location>
</feature>
<feature type="active site" description="Charge relay system" evidence="16 17">
    <location>
        <position position="172"/>
    </location>
</feature>
<feature type="domain" description="C5a peptidase/Subtilisin-like protease SBT2-like Fn3-like" evidence="25">
    <location>
        <begin position="580"/>
        <end position="690"/>
    </location>
</feature>
<keyword evidence="14" id="KW-0572">Peptidoglycan-anchor</keyword>
<evidence type="ECO:0000256" key="9">
    <source>
        <dbReference type="ARBA" id="ARBA00022729"/>
    </source>
</evidence>
<keyword evidence="13" id="KW-0843">Virulence</keyword>
<dbReference type="PRINTS" id="PR00723">
    <property type="entry name" value="SUBTILISIN"/>
</dbReference>
<dbReference type="InterPro" id="IPR003137">
    <property type="entry name" value="PA_domain"/>
</dbReference>
<dbReference type="InterPro" id="IPR023828">
    <property type="entry name" value="Peptidase_S8_Ser-AS"/>
</dbReference>
<dbReference type="SUPFAM" id="SSF52743">
    <property type="entry name" value="Subtilisin-like"/>
    <property type="match status" value="1"/>
</dbReference>
<evidence type="ECO:0000256" key="20">
    <source>
        <dbReference type="SAM" id="Phobius"/>
    </source>
</evidence>
<feature type="compositionally biased region" description="Polar residues" evidence="19">
    <location>
        <begin position="1068"/>
        <end position="1080"/>
    </location>
</feature>
<dbReference type="InterPro" id="IPR019931">
    <property type="entry name" value="LPXTG_anchor"/>
</dbReference>
<feature type="region of interest" description="Disordered" evidence="19">
    <location>
        <begin position="1008"/>
        <end position="1080"/>
    </location>
</feature>
<evidence type="ECO:0000256" key="16">
    <source>
        <dbReference type="PIRSR" id="PIRSR615500-1"/>
    </source>
</evidence>
<sequence>MKHQSYKKRKWMGVTLMATSVLLWHSGVASANQISELGTEEVSQPVFLPVPEKAEVENSEAAVSESALVSEESSDTAQEKASTVQGVTPEVNDLWQAAGKGAGTAIAVIDAGIDLSHEAFQGNSSESGLYPTKEALEAKKKEAGIDRGQWHNEKIVYSHDYSSNVKVTDTDHGTHVAGIVAGQSKHALGNQFVVEGLSPEAQLLFMRTKLAGRSQRLENSKQYAQAIKDAVALGATAINMSFGNTAEAEQELSEEALQAIKEAKEKGVAIVVSAGNDGAFGGYDRKPSAENPDFGIIGTPATSENVLTVASYVPEKLVAEVVTVTTPTTEPKRLAIQLTAPLDNQKAYSFVVLKEGEQADYSNQDVAGKIVIVNRGGALSFAEKMAMAAKHKAAGIIIVNHLEGRSLESLPQGDIPAGFMTFEDGVILKGMTDAKLTFTGDYGQFTLPKGAYMDDFSSWGLTADGHMKPDIAAPGHGIYSSISGNKYEPWSGTSMATPHVTAVMNLLLKHVETKFAHLNLTPEKRLELAKALLMSTANPIKNVKAGTFISPRQQGAGALDLSKVVKSDTYVTGNGQQTKIHLNDVATTFEIPVMVHNLGDTPKTFDYHATVMSDQVSDKAFTLSPQHVLDTAKQRVIVAPRSSQLVTLKVDVSSADQKLQAEMPNGYFLDGFVQFKAVDAQGVDMSIPFVGFRGNFADLPAAEEAIYNRLEGTFYYQPQEKTNEFDLKYGNFVEKGFTALKSHYKPWSAVGAGLSDEDAPESEVNTVLGSYEKIDDENKRLLIHQGDKPYLAISPNEDGNMDTVTFQGTFFRNAKGLKAQVLDKETGDVIWESDNEAIAHKNYNKSDEVQGAVEYTNTSWDGTNKDGETVANGTYIYRVLYTPMTTGAKEQHMDFEIMVNVTKPALPQVVNYNKETRQLTVSQPEVTGLPIYRQRLAFLSLDEEEGLYSVVYLPIAEDGTVTIPEMTEDDIEITLENVSYVVEDMAGNYNQMPLLELIEKGKAPEIMDEEKEPEVEFHRAPEVSPHPESKGETQPEAKDDKPSEIAPKLDDKETKQEDKLSSEVKSLETGSVHSTLATTVSKTPNQFSRVAKKQSLTSKTAALPKTGEQTAIGAISAGLLAIGGAILSMAYRKNTRKR</sequence>
<evidence type="ECO:0000313" key="28">
    <source>
        <dbReference type="Proteomes" id="UP000279194"/>
    </source>
</evidence>
<evidence type="ECO:0000256" key="8">
    <source>
        <dbReference type="ARBA" id="ARBA00022670"/>
    </source>
</evidence>
<dbReference type="InterPro" id="IPR036852">
    <property type="entry name" value="Peptidase_S8/S53_dom_sf"/>
</dbReference>
<evidence type="ECO:0000256" key="3">
    <source>
        <dbReference type="ARBA" id="ARBA00011073"/>
    </source>
</evidence>
<evidence type="ECO:0000259" key="24">
    <source>
        <dbReference type="Pfam" id="PF02225"/>
    </source>
</evidence>
<evidence type="ECO:0000259" key="25">
    <source>
        <dbReference type="Pfam" id="PF06280"/>
    </source>
</evidence>
<gene>
    <name evidence="27" type="ORF">EAF07_01960</name>
</gene>
<feature type="chain" id="PRO_5018198831" description="C5a peptidase" evidence="21">
    <location>
        <begin position="32"/>
        <end position="1138"/>
    </location>
</feature>
<dbReference type="InterPro" id="IPR046450">
    <property type="entry name" value="PA_dom_sf"/>
</dbReference>
<evidence type="ECO:0000256" key="5">
    <source>
        <dbReference type="ARBA" id="ARBA00020956"/>
    </source>
</evidence>
<proteinExistence type="inferred from homology"/>
<protein>
    <recommendedName>
        <fullName evidence="5">C5a peptidase</fullName>
        <ecNumber evidence="4">3.4.21.110</ecNumber>
    </recommendedName>
    <alternativeName>
        <fullName evidence="15">SCP</fullName>
    </alternativeName>
</protein>
<evidence type="ECO:0000313" key="27">
    <source>
        <dbReference type="EMBL" id="RLY04780.1"/>
    </source>
</evidence>
<dbReference type="NCBIfam" id="TIGR01167">
    <property type="entry name" value="LPXTG_anchor"/>
    <property type="match status" value="1"/>
</dbReference>
<dbReference type="PROSITE" id="PS00138">
    <property type="entry name" value="SUBTILASE_SER"/>
    <property type="match status" value="1"/>
</dbReference>
<evidence type="ECO:0000256" key="2">
    <source>
        <dbReference type="ARBA" id="ARBA00002909"/>
    </source>
</evidence>
<dbReference type="Pfam" id="PF00082">
    <property type="entry name" value="Peptidase_S8"/>
    <property type="match status" value="1"/>
</dbReference>
<dbReference type="Gene3D" id="2.60.40.1710">
    <property type="entry name" value="Subtilisin-like superfamily"/>
    <property type="match status" value="1"/>
</dbReference>
<feature type="domain" description="Peptidase S8/S53" evidence="22">
    <location>
        <begin position="101"/>
        <end position="557"/>
    </location>
</feature>
<evidence type="ECO:0000256" key="13">
    <source>
        <dbReference type="ARBA" id="ARBA00023026"/>
    </source>
</evidence>
<evidence type="ECO:0000256" key="17">
    <source>
        <dbReference type="PROSITE-ProRule" id="PRU01240"/>
    </source>
</evidence>
<dbReference type="InterPro" id="IPR053869">
    <property type="entry name" value="ScpA_Fn3_3rd"/>
</dbReference>
<dbReference type="Gene3D" id="3.40.50.200">
    <property type="entry name" value="Peptidase S8/S53 domain"/>
    <property type="match status" value="1"/>
</dbReference>
<dbReference type="GO" id="GO:0006508">
    <property type="term" value="P:proteolysis"/>
    <property type="evidence" value="ECO:0007669"/>
    <property type="project" value="UniProtKB-KW"/>
</dbReference>
<feature type="region of interest" description="Disordered" evidence="19">
    <location>
        <begin position="58"/>
        <end position="83"/>
    </location>
</feature>
<comment type="caution">
    <text evidence="27">The sequence shown here is derived from an EMBL/GenBank/DDBJ whole genome shotgun (WGS) entry which is preliminary data.</text>
</comment>
<keyword evidence="28" id="KW-1185">Reference proteome</keyword>
<dbReference type="PANTHER" id="PTHR43399">
    <property type="entry name" value="SUBTILISIN-RELATED"/>
    <property type="match status" value="1"/>
</dbReference>
<dbReference type="AlphaFoldDB" id="A0A3L9E0X0"/>
<dbReference type="CDD" id="cd07475">
    <property type="entry name" value="Peptidases_S8_C5a_Peptidase"/>
    <property type="match status" value="1"/>
</dbReference>
<evidence type="ECO:0000259" key="23">
    <source>
        <dbReference type="Pfam" id="PF00746"/>
    </source>
</evidence>
<dbReference type="PROSITE" id="PS51892">
    <property type="entry name" value="SUBTILASE"/>
    <property type="match status" value="1"/>
</dbReference>
<dbReference type="InterPro" id="IPR013783">
    <property type="entry name" value="Ig-like_fold"/>
</dbReference>
<feature type="domain" description="Gram-positive cocci surface proteins LPxTG" evidence="23">
    <location>
        <begin position="1097"/>
        <end position="1127"/>
    </location>
</feature>
<dbReference type="InterPro" id="IPR015500">
    <property type="entry name" value="Peptidase_S8_subtilisin-rel"/>
</dbReference>
<dbReference type="InterPro" id="IPR051048">
    <property type="entry name" value="Peptidase_S8/S53_subtilisin"/>
</dbReference>
<evidence type="ECO:0000259" key="26">
    <source>
        <dbReference type="Pfam" id="PF22143"/>
    </source>
</evidence>
<evidence type="ECO:0000256" key="12">
    <source>
        <dbReference type="ARBA" id="ARBA00022825"/>
    </source>
</evidence>
<dbReference type="GO" id="GO:0016020">
    <property type="term" value="C:membrane"/>
    <property type="evidence" value="ECO:0007669"/>
    <property type="project" value="InterPro"/>
</dbReference>
<dbReference type="EC" id="3.4.21.110" evidence="4"/>
<dbReference type="InterPro" id="IPR023827">
    <property type="entry name" value="Peptidase_S8_Asp-AS"/>
</dbReference>
<keyword evidence="20" id="KW-0472">Membrane</keyword>
<evidence type="ECO:0000256" key="6">
    <source>
        <dbReference type="ARBA" id="ARBA00022512"/>
    </source>
</evidence>
<feature type="active site" description="Charge relay system" evidence="16 17">
    <location>
        <position position="494"/>
    </location>
</feature>
<keyword evidence="12 17" id="KW-0720">Serine protease</keyword>
<evidence type="ECO:0000256" key="1">
    <source>
        <dbReference type="ARBA" id="ARBA00001404"/>
    </source>
</evidence>
<evidence type="ECO:0000256" key="18">
    <source>
        <dbReference type="RuleBase" id="RU003355"/>
    </source>
</evidence>
<dbReference type="RefSeq" id="WP_121834620.1">
    <property type="nucleotide sequence ID" value="NZ_RCVM01000002.1"/>
</dbReference>
<evidence type="ECO:0000256" key="10">
    <source>
        <dbReference type="ARBA" id="ARBA00022737"/>
    </source>
</evidence>
<dbReference type="Gene3D" id="2.60.40.10">
    <property type="entry name" value="Immunoglobulins"/>
    <property type="match status" value="1"/>
</dbReference>
<dbReference type="EMBL" id="RCVM01000002">
    <property type="protein sequence ID" value="RLY04780.1"/>
    <property type="molecule type" value="Genomic_DNA"/>
</dbReference>
<keyword evidence="9 21" id="KW-0732">Signal</keyword>
<evidence type="ECO:0000256" key="21">
    <source>
        <dbReference type="SAM" id="SignalP"/>
    </source>
</evidence>
<dbReference type="Gene3D" id="3.50.30.30">
    <property type="match status" value="1"/>
</dbReference>
<keyword evidence="8 17" id="KW-0645">Protease</keyword>
<keyword evidence="6" id="KW-0134">Cell wall</keyword>
<dbReference type="Gene3D" id="2.60.40.4070">
    <property type="match status" value="1"/>
</dbReference>
<keyword evidence="11 17" id="KW-0378">Hydrolase</keyword>
<feature type="signal peptide" evidence="21">
    <location>
        <begin position="1"/>
        <end position="31"/>
    </location>
</feature>
<evidence type="ECO:0000256" key="4">
    <source>
        <dbReference type="ARBA" id="ARBA00012942"/>
    </source>
</evidence>
<dbReference type="Pfam" id="PF02225">
    <property type="entry name" value="PA"/>
    <property type="match status" value="1"/>
</dbReference>
<dbReference type="InterPro" id="IPR010435">
    <property type="entry name" value="C5a/SBT2-like_Fn3"/>
</dbReference>
<evidence type="ECO:0000256" key="15">
    <source>
        <dbReference type="ARBA" id="ARBA00030432"/>
    </source>
</evidence>
<dbReference type="Proteomes" id="UP000279194">
    <property type="component" value="Unassembled WGS sequence"/>
</dbReference>
<dbReference type="PROSITE" id="PS00137">
    <property type="entry name" value="SUBTILASE_HIS"/>
    <property type="match status" value="1"/>
</dbReference>
<keyword evidence="20" id="KW-1133">Transmembrane helix</keyword>
<feature type="domain" description="C5a peptidase third Fn3" evidence="26">
    <location>
        <begin position="911"/>
        <end position="989"/>
    </location>
</feature>
<feature type="compositionally biased region" description="Low complexity" evidence="19">
    <location>
        <begin position="59"/>
        <end position="71"/>
    </location>
</feature>
<dbReference type="InterPro" id="IPR022398">
    <property type="entry name" value="Peptidase_S8_His-AS"/>
</dbReference>
<dbReference type="PROSITE" id="PS00136">
    <property type="entry name" value="SUBTILASE_ASP"/>
    <property type="match status" value="1"/>
</dbReference>
<feature type="compositionally biased region" description="Basic and acidic residues" evidence="19">
    <location>
        <begin position="1014"/>
        <end position="1066"/>
    </location>
</feature>
<organism evidence="27 28">
    <name type="scientific">Streptococcus hillyeri</name>
    <dbReference type="NCBI Taxonomy" id="2282420"/>
    <lineage>
        <taxon>Bacteria</taxon>
        <taxon>Bacillati</taxon>
        <taxon>Bacillota</taxon>
        <taxon>Bacilli</taxon>
        <taxon>Lactobacillales</taxon>
        <taxon>Streptococcaceae</taxon>
        <taxon>Streptococcus</taxon>
    </lineage>
</organism>
<keyword evidence="20" id="KW-0812">Transmembrane</keyword>
<feature type="transmembrane region" description="Helical" evidence="20">
    <location>
        <begin position="1111"/>
        <end position="1131"/>
    </location>
</feature>
<dbReference type="Pfam" id="PF22143">
    <property type="entry name" value="ScpA_C"/>
    <property type="match status" value="1"/>
</dbReference>
<feature type="active site" description="Charge relay system" evidence="16 17">
    <location>
        <position position="110"/>
    </location>
</feature>
<comment type="similarity">
    <text evidence="3 17 18">Belongs to the peptidase S8 family.</text>
</comment>
<evidence type="ECO:0000259" key="22">
    <source>
        <dbReference type="Pfam" id="PF00082"/>
    </source>
</evidence>
<comment type="function">
    <text evidence="2">This virulence factor of S.pyogenes specifically cleaves the human serum chemotaxin C5a at '68-Lys-|-Asp-69' bond near its C-terminus, destroying its ability to serve as a chemoattractant.</text>
</comment>
<accession>A0A3L9E0X0</accession>
<keyword evidence="10" id="KW-0677">Repeat</keyword>